<name>W6K4H0_9MICO</name>
<dbReference type="Proteomes" id="UP000035763">
    <property type="component" value="Unassembled WGS sequence"/>
</dbReference>
<dbReference type="AlphaFoldDB" id="W6K4H0"/>
<evidence type="ECO:0000313" key="2">
    <source>
        <dbReference type="EMBL" id="CCH74999.1"/>
    </source>
</evidence>
<accession>W6K4H0</accession>
<evidence type="ECO:0000256" key="1">
    <source>
        <dbReference type="SAM" id="MobiDB-lite"/>
    </source>
</evidence>
<protein>
    <submittedName>
        <fullName evidence="2">Uncharacterized protein</fullName>
    </submittedName>
</protein>
<dbReference type="EMBL" id="CAJA01000445">
    <property type="protein sequence ID" value="CCH74999.1"/>
    <property type="molecule type" value="Genomic_DNA"/>
</dbReference>
<sequence>MMAVSWEMCLVQDLQVIAEPTVAAAALEPIRVQVLAQPGSASSVGAGSAYCVSGSTTTCGPREEHGLVVQVGCASAAARRSDSCRPARRHTSSPQKRGSSAGDKARPTGSCRMSARSR</sequence>
<comment type="caution">
    <text evidence="2">The sequence shown here is derived from an EMBL/GenBank/DDBJ whole genome shotgun (WGS) entry which is preliminary data.</text>
</comment>
<proteinExistence type="predicted"/>
<organism evidence="2 3">
    <name type="scientific">Nostocoides australiense Ben110</name>
    <dbReference type="NCBI Taxonomy" id="1193182"/>
    <lineage>
        <taxon>Bacteria</taxon>
        <taxon>Bacillati</taxon>
        <taxon>Actinomycetota</taxon>
        <taxon>Actinomycetes</taxon>
        <taxon>Micrococcales</taxon>
        <taxon>Intrasporangiaceae</taxon>
        <taxon>Nostocoides</taxon>
    </lineage>
</organism>
<reference evidence="2 3" key="1">
    <citation type="journal article" date="2013" name="ISME J.">
        <title>A metabolic model for members of the genus Tetrasphaera involved in enhanced biological phosphorus removal.</title>
        <authorList>
            <person name="Kristiansen R."/>
            <person name="Nguyen H.T.T."/>
            <person name="Saunders A.M."/>
            <person name="Nielsen J.L."/>
            <person name="Wimmer R."/>
            <person name="Le V.Q."/>
            <person name="McIlroy S.J."/>
            <person name="Petrovski S."/>
            <person name="Seviour R.J."/>
            <person name="Calteau A."/>
            <person name="Nielsen K.L."/>
            <person name="Nielsen P.H."/>
        </authorList>
    </citation>
    <scope>NUCLEOTIDE SEQUENCE [LARGE SCALE GENOMIC DNA]</scope>
    <source>
        <strain evidence="2 3">Ben110</strain>
    </source>
</reference>
<feature type="region of interest" description="Disordered" evidence="1">
    <location>
        <begin position="77"/>
        <end position="118"/>
    </location>
</feature>
<keyword evidence="3" id="KW-1185">Reference proteome</keyword>
<gene>
    <name evidence="2" type="ORF">BN11_50020</name>
</gene>
<evidence type="ECO:0000313" key="3">
    <source>
        <dbReference type="Proteomes" id="UP000035763"/>
    </source>
</evidence>